<dbReference type="HOGENOM" id="CLU_028510_0_1_1"/>
<reference evidence="4 7" key="2">
    <citation type="journal article" date="2014" name="BMC Genomics">
        <title>An improved genome release (version Mt4.0) for the model legume Medicago truncatula.</title>
        <authorList>
            <person name="Tang H."/>
            <person name="Krishnakumar V."/>
            <person name="Bidwell S."/>
            <person name="Rosen B."/>
            <person name="Chan A."/>
            <person name="Zhou S."/>
            <person name="Gentzbittel L."/>
            <person name="Childs K.L."/>
            <person name="Yandell M."/>
            <person name="Gundlach H."/>
            <person name="Mayer K.F."/>
            <person name="Schwartz D.C."/>
            <person name="Town C.D."/>
        </authorList>
    </citation>
    <scope>GENOME REANNOTATION</scope>
    <source>
        <strain evidence="6 7">cv. Jemalong A17</strain>
    </source>
</reference>
<dbReference type="Gramene" id="rna26371">
    <property type="protein sequence ID" value="RHN63646.1"/>
    <property type="gene ID" value="gene26371"/>
</dbReference>
<keyword evidence="1" id="KW-0880">Kelch repeat</keyword>
<dbReference type="EMBL" id="PSQE01000004">
    <property type="protein sequence ID" value="RHN63646.1"/>
    <property type="molecule type" value="Genomic_DNA"/>
</dbReference>
<sequence>MSRKSSEILDDPKEREKQKNLENHADDSSLLISQLDRDASIHCLLRVSRSDYGSIAALNRSFRSLITTGELYQLRRKMGIVEHWVYFSCDVLKWEAYDPNRDRLMQLPKMSSNICFMLSDKESLAVGTELLVFGREITGLAIYKYSILTNSWLKGMKMNTPRCLFGSASLGEIAILAGGCDQHGNILSSSELYNSDTGTWEVLPDMNTPRRMCSAVFMDEKFYVLGGVGVDKTTQLTCGEEFDLKTRKWRKIPNMCPPRNGGDGANETPVSGEAPPLIAVVKDVLYAADYSQQEVKRYVKEENSWVTIGSLPERVTSVNGWGMAFRSCGDKLVVIGGPSLYGGMVTEVNAWVANEGAPQWNLLAIIQSGSFVYNCAVMGC</sequence>
<keyword evidence="7" id="KW-1185">Reference proteome</keyword>
<dbReference type="GO" id="GO:0005634">
    <property type="term" value="C:nucleus"/>
    <property type="evidence" value="ECO:0000318"/>
    <property type="project" value="GO_Central"/>
</dbReference>
<dbReference type="STRING" id="3880.G7JQX6"/>
<reference evidence="5" key="4">
    <citation type="journal article" date="2018" name="Nat. Plants">
        <title>Whole-genome landscape of Medicago truncatula symbiotic genes.</title>
        <authorList>
            <person name="Pecrix Y."/>
            <person name="Gamas P."/>
            <person name="Carrere S."/>
        </authorList>
    </citation>
    <scope>NUCLEOTIDE SEQUENCE</scope>
    <source>
        <tissue evidence="5">Leaves</tissue>
    </source>
</reference>
<dbReference type="Proteomes" id="UP000265566">
    <property type="component" value="Chromosome 4"/>
</dbReference>
<proteinExistence type="predicted"/>
<evidence type="ECO:0000256" key="1">
    <source>
        <dbReference type="ARBA" id="ARBA00022441"/>
    </source>
</evidence>
<evidence type="ECO:0000313" key="7">
    <source>
        <dbReference type="Proteomes" id="UP000002051"/>
    </source>
</evidence>
<dbReference type="AlphaFoldDB" id="G7JQX6"/>
<dbReference type="PANTHER" id="PTHR46122">
    <property type="entry name" value="GALACTOSE OXIDASE/KELCH REPEAT PROTEIN-RELATED"/>
    <property type="match status" value="1"/>
</dbReference>
<feature type="region of interest" description="Disordered" evidence="3">
    <location>
        <begin position="1"/>
        <end position="22"/>
    </location>
</feature>
<dbReference type="InterPro" id="IPR006652">
    <property type="entry name" value="Kelch_1"/>
</dbReference>
<dbReference type="EMBL" id="CM001220">
    <property type="protein sequence ID" value="AES91243.1"/>
    <property type="molecule type" value="Genomic_DNA"/>
</dbReference>
<dbReference type="InterPro" id="IPR052439">
    <property type="entry name" value="F-box/Kelch-repeat"/>
</dbReference>
<accession>G7JQX6</accession>
<protein>
    <submittedName>
        <fullName evidence="4">Galactose oxidase/kelch repeat protein</fullName>
    </submittedName>
    <submittedName>
        <fullName evidence="5">Putative galactose oxidase, beta-propeller</fullName>
    </submittedName>
</protein>
<name>G7JQX6_MEDTR</name>
<dbReference type="PANTHER" id="PTHR46122:SF9">
    <property type="entry name" value="F-BOX_KELCH-REPEAT PROTEIN"/>
    <property type="match status" value="1"/>
</dbReference>
<reference evidence="4 7" key="1">
    <citation type="journal article" date="2011" name="Nature">
        <title>The Medicago genome provides insight into the evolution of rhizobial symbioses.</title>
        <authorList>
            <person name="Young N.D."/>
            <person name="Debelle F."/>
            <person name="Oldroyd G.E."/>
            <person name="Geurts R."/>
            <person name="Cannon S.B."/>
            <person name="Udvardi M.K."/>
            <person name="Benedito V.A."/>
            <person name="Mayer K.F."/>
            <person name="Gouzy J."/>
            <person name="Schoof H."/>
            <person name="Van de Peer Y."/>
            <person name="Proost S."/>
            <person name="Cook D.R."/>
            <person name="Meyers B.C."/>
            <person name="Spannagl M."/>
            <person name="Cheung F."/>
            <person name="De Mita S."/>
            <person name="Krishnakumar V."/>
            <person name="Gundlach H."/>
            <person name="Zhou S."/>
            <person name="Mudge J."/>
            <person name="Bharti A.K."/>
            <person name="Murray J.D."/>
            <person name="Naoumkina M.A."/>
            <person name="Rosen B."/>
            <person name="Silverstein K.A."/>
            <person name="Tang H."/>
            <person name="Rombauts S."/>
            <person name="Zhao P.X."/>
            <person name="Zhou P."/>
            <person name="Barbe V."/>
            <person name="Bardou P."/>
            <person name="Bechner M."/>
            <person name="Bellec A."/>
            <person name="Berger A."/>
            <person name="Berges H."/>
            <person name="Bidwell S."/>
            <person name="Bisseling T."/>
            <person name="Choisne N."/>
            <person name="Couloux A."/>
            <person name="Denny R."/>
            <person name="Deshpande S."/>
            <person name="Dai X."/>
            <person name="Doyle J.J."/>
            <person name="Dudez A.M."/>
            <person name="Farmer A.D."/>
            <person name="Fouteau S."/>
            <person name="Franken C."/>
            <person name="Gibelin C."/>
            <person name="Gish J."/>
            <person name="Goldstein S."/>
            <person name="Gonzalez A.J."/>
            <person name="Green P.J."/>
            <person name="Hallab A."/>
            <person name="Hartog M."/>
            <person name="Hua A."/>
            <person name="Humphray S.J."/>
            <person name="Jeong D.H."/>
            <person name="Jing Y."/>
            <person name="Jocker A."/>
            <person name="Kenton S.M."/>
            <person name="Kim D.J."/>
            <person name="Klee K."/>
            <person name="Lai H."/>
            <person name="Lang C."/>
            <person name="Lin S."/>
            <person name="Macmil S.L."/>
            <person name="Magdelenat G."/>
            <person name="Matthews L."/>
            <person name="McCorrison J."/>
            <person name="Monaghan E.L."/>
            <person name="Mun J.H."/>
            <person name="Najar F.Z."/>
            <person name="Nicholson C."/>
            <person name="Noirot C."/>
            <person name="O'Bleness M."/>
            <person name="Paule C.R."/>
            <person name="Poulain J."/>
            <person name="Prion F."/>
            <person name="Qin B."/>
            <person name="Qu C."/>
            <person name="Retzel E.F."/>
            <person name="Riddle C."/>
            <person name="Sallet E."/>
            <person name="Samain S."/>
            <person name="Samson N."/>
            <person name="Sanders I."/>
            <person name="Saurat O."/>
            <person name="Scarpelli C."/>
            <person name="Schiex T."/>
            <person name="Segurens B."/>
            <person name="Severin A.J."/>
            <person name="Sherrier D.J."/>
            <person name="Shi R."/>
            <person name="Sims S."/>
            <person name="Singer S.R."/>
            <person name="Sinharoy S."/>
            <person name="Sterck L."/>
            <person name="Viollet A."/>
            <person name="Wang B.B."/>
            <person name="Wang K."/>
            <person name="Wang M."/>
            <person name="Wang X."/>
            <person name="Warfsmann J."/>
            <person name="Weissenbach J."/>
            <person name="White D.D."/>
            <person name="White J.D."/>
            <person name="Wiley G.B."/>
            <person name="Wincker P."/>
            <person name="Xing Y."/>
            <person name="Yang L."/>
            <person name="Yao Z."/>
            <person name="Ying F."/>
            <person name="Zhai J."/>
            <person name="Zhou L."/>
            <person name="Zuber A."/>
            <person name="Denarie J."/>
            <person name="Dixon R.A."/>
            <person name="May G.D."/>
            <person name="Schwartz D.C."/>
            <person name="Rogers J."/>
            <person name="Quetier F."/>
            <person name="Town C.D."/>
            <person name="Roe B.A."/>
        </authorList>
    </citation>
    <scope>NUCLEOTIDE SEQUENCE [LARGE SCALE GENOMIC DNA]</scope>
    <source>
        <strain evidence="4">A17</strain>
        <strain evidence="6 7">cv. Jemalong A17</strain>
    </source>
</reference>
<dbReference type="Gene3D" id="2.120.10.80">
    <property type="entry name" value="Kelch-type beta propeller"/>
    <property type="match status" value="1"/>
</dbReference>
<evidence type="ECO:0000256" key="2">
    <source>
        <dbReference type="ARBA" id="ARBA00022737"/>
    </source>
</evidence>
<reference evidence="6" key="3">
    <citation type="submission" date="2015-04" db="UniProtKB">
        <authorList>
            <consortium name="EnsemblPlants"/>
        </authorList>
    </citation>
    <scope>IDENTIFICATION</scope>
    <source>
        <strain evidence="6">cv. Jemalong A17</strain>
    </source>
</reference>
<dbReference type="SMART" id="SM00612">
    <property type="entry name" value="Kelch"/>
    <property type="match status" value="3"/>
</dbReference>
<dbReference type="InterPro" id="IPR015915">
    <property type="entry name" value="Kelch-typ_b-propeller"/>
</dbReference>
<evidence type="ECO:0000256" key="3">
    <source>
        <dbReference type="SAM" id="MobiDB-lite"/>
    </source>
</evidence>
<evidence type="ECO:0000313" key="4">
    <source>
        <dbReference type="EMBL" id="AES91243.1"/>
    </source>
</evidence>
<dbReference type="eggNOG" id="KOG1072">
    <property type="taxonomic scope" value="Eukaryota"/>
</dbReference>
<keyword evidence="2" id="KW-0677">Repeat</keyword>
<dbReference type="OrthoDB" id="1356799at2759"/>
<gene>
    <name evidence="6" type="primary">11440208</name>
    <name evidence="4" type="ordered locus">MTR_4g108280</name>
    <name evidence="5" type="ORF">MtrunA17_Chr4g0060541</name>
</gene>
<organism evidence="4 7">
    <name type="scientific">Medicago truncatula</name>
    <name type="common">Barrel medic</name>
    <name type="synonym">Medicago tribuloides</name>
    <dbReference type="NCBI Taxonomy" id="3880"/>
    <lineage>
        <taxon>Eukaryota</taxon>
        <taxon>Viridiplantae</taxon>
        <taxon>Streptophyta</taxon>
        <taxon>Embryophyta</taxon>
        <taxon>Tracheophyta</taxon>
        <taxon>Spermatophyta</taxon>
        <taxon>Magnoliopsida</taxon>
        <taxon>eudicotyledons</taxon>
        <taxon>Gunneridae</taxon>
        <taxon>Pentapetalae</taxon>
        <taxon>rosids</taxon>
        <taxon>fabids</taxon>
        <taxon>Fabales</taxon>
        <taxon>Fabaceae</taxon>
        <taxon>Papilionoideae</taxon>
        <taxon>50 kb inversion clade</taxon>
        <taxon>NPAAA clade</taxon>
        <taxon>Hologalegina</taxon>
        <taxon>IRL clade</taxon>
        <taxon>Trifolieae</taxon>
        <taxon>Medicago</taxon>
    </lineage>
</organism>
<dbReference type="EnsemblPlants" id="AES91243">
    <property type="protein sequence ID" value="AES91243"/>
    <property type="gene ID" value="MTR_4g108280"/>
</dbReference>
<dbReference type="FunFam" id="2.120.10.80:FF:000007">
    <property type="entry name" value="F-box/kelch-repeat protein SKIP11"/>
    <property type="match status" value="1"/>
</dbReference>
<dbReference type="KEGG" id="mtr:11440208"/>
<dbReference type="OMA" id="YAENEVW"/>
<dbReference type="SUPFAM" id="SSF117281">
    <property type="entry name" value="Kelch motif"/>
    <property type="match status" value="1"/>
</dbReference>
<dbReference type="Pfam" id="PF01344">
    <property type="entry name" value="Kelch_1"/>
    <property type="match status" value="2"/>
</dbReference>
<evidence type="ECO:0000313" key="6">
    <source>
        <dbReference type="EnsemblPlants" id="AES91243"/>
    </source>
</evidence>
<dbReference type="Proteomes" id="UP000002051">
    <property type="component" value="Chromosome 4"/>
</dbReference>
<evidence type="ECO:0000313" key="5">
    <source>
        <dbReference type="EMBL" id="RHN63646.1"/>
    </source>
</evidence>
<dbReference type="PaxDb" id="3880-AES91243"/>